<evidence type="ECO:0000313" key="2">
    <source>
        <dbReference type="EMBL" id="VDK73841.1"/>
    </source>
</evidence>
<sequence length="93" mass="10073">MLWIEEEGKSVANGKDVTEGSNQQVPEATDSLECTTTHEEHTDWSSAPKWLQRSIASSSQNASKHRSAVKQKASIAANVIGMWNGTSRCASVV</sequence>
<gene>
    <name evidence="2" type="ORF">NLS_LOCUS2257</name>
</gene>
<evidence type="ECO:0000313" key="3">
    <source>
        <dbReference type="Proteomes" id="UP000277928"/>
    </source>
</evidence>
<dbReference type="Proteomes" id="UP000277928">
    <property type="component" value="Unassembled WGS sequence"/>
</dbReference>
<dbReference type="AlphaFoldDB" id="A0A3P6UA31"/>
<accession>A0A3P6UA31</accession>
<keyword evidence="3" id="KW-1185">Reference proteome</keyword>
<dbReference type="EMBL" id="UYRX01000100">
    <property type="protein sequence ID" value="VDK73841.1"/>
    <property type="molecule type" value="Genomic_DNA"/>
</dbReference>
<proteinExistence type="predicted"/>
<name>A0A3P6UA31_LITSI</name>
<reference evidence="2 3" key="1">
    <citation type="submission" date="2018-08" db="EMBL/GenBank/DDBJ databases">
        <authorList>
            <person name="Laetsch R D."/>
            <person name="Stevens L."/>
            <person name="Kumar S."/>
            <person name="Blaxter L. M."/>
        </authorList>
    </citation>
    <scope>NUCLEOTIDE SEQUENCE [LARGE SCALE GENOMIC DNA]</scope>
</reference>
<evidence type="ECO:0000256" key="1">
    <source>
        <dbReference type="SAM" id="MobiDB-lite"/>
    </source>
</evidence>
<organism evidence="2 3">
    <name type="scientific">Litomosoides sigmodontis</name>
    <name type="common">Filarial nematode worm</name>
    <dbReference type="NCBI Taxonomy" id="42156"/>
    <lineage>
        <taxon>Eukaryota</taxon>
        <taxon>Metazoa</taxon>
        <taxon>Ecdysozoa</taxon>
        <taxon>Nematoda</taxon>
        <taxon>Chromadorea</taxon>
        <taxon>Rhabditida</taxon>
        <taxon>Spirurina</taxon>
        <taxon>Spiruromorpha</taxon>
        <taxon>Filarioidea</taxon>
        <taxon>Onchocercidae</taxon>
        <taxon>Litomosoides</taxon>
    </lineage>
</organism>
<protein>
    <submittedName>
        <fullName evidence="2">Uncharacterized protein</fullName>
    </submittedName>
</protein>
<feature type="region of interest" description="Disordered" evidence="1">
    <location>
        <begin position="1"/>
        <end position="49"/>
    </location>
</feature>